<proteinExistence type="predicted"/>
<dbReference type="OrthoDB" id="5089593at2759"/>
<dbReference type="GO" id="GO:0003677">
    <property type="term" value="F:DNA binding"/>
    <property type="evidence" value="ECO:0007669"/>
    <property type="project" value="InterPro"/>
</dbReference>
<protein>
    <recommendedName>
        <fullName evidence="2">Transposase Tc1-like domain-containing protein</fullName>
    </recommendedName>
</protein>
<comment type="caution">
    <text evidence="3">The sequence shown here is derived from an EMBL/GenBank/DDBJ whole genome shotgun (WGS) entry which is preliminary data.</text>
</comment>
<dbReference type="AlphaFoldDB" id="A0A4Y2UWE2"/>
<name>A0A4Y2UWE2_ARAVE</name>
<evidence type="ECO:0000313" key="3">
    <source>
        <dbReference type="EMBL" id="GBO15910.1"/>
    </source>
</evidence>
<keyword evidence="4" id="KW-1185">Reference proteome</keyword>
<dbReference type="GO" id="GO:0006313">
    <property type="term" value="P:DNA transposition"/>
    <property type="evidence" value="ECO:0007669"/>
    <property type="project" value="InterPro"/>
</dbReference>
<dbReference type="Pfam" id="PF01498">
    <property type="entry name" value="HTH_Tnp_Tc3_2"/>
    <property type="match status" value="1"/>
</dbReference>
<gene>
    <name evidence="3" type="ORF">AVEN_75076_1</name>
</gene>
<evidence type="ECO:0000313" key="4">
    <source>
        <dbReference type="Proteomes" id="UP000499080"/>
    </source>
</evidence>
<dbReference type="SUPFAM" id="SSF46689">
    <property type="entry name" value="Homeodomain-like"/>
    <property type="match status" value="1"/>
</dbReference>
<dbReference type="InterPro" id="IPR009057">
    <property type="entry name" value="Homeodomain-like_sf"/>
</dbReference>
<evidence type="ECO:0000256" key="1">
    <source>
        <dbReference type="ARBA" id="ARBA00004123"/>
    </source>
</evidence>
<evidence type="ECO:0000259" key="2">
    <source>
        <dbReference type="Pfam" id="PF01498"/>
    </source>
</evidence>
<dbReference type="InterPro" id="IPR002492">
    <property type="entry name" value="Transposase_Tc1-like"/>
</dbReference>
<dbReference type="Proteomes" id="UP000499080">
    <property type="component" value="Unassembled WGS sequence"/>
</dbReference>
<reference evidence="3 4" key="1">
    <citation type="journal article" date="2019" name="Sci. Rep.">
        <title>Orb-weaving spider Araneus ventricosus genome elucidates the spidroin gene catalogue.</title>
        <authorList>
            <person name="Kono N."/>
            <person name="Nakamura H."/>
            <person name="Ohtoshi R."/>
            <person name="Moran D.A.P."/>
            <person name="Shinohara A."/>
            <person name="Yoshida Y."/>
            <person name="Fujiwara M."/>
            <person name="Mori M."/>
            <person name="Tomita M."/>
            <person name="Arakawa K."/>
        </authorList>
    </citation>
    <scope>NUCLEOTIDE SEQUENCE [LARGE SCALE GENOMIC DNA]</scope>
</reference>
<dbReference type="EMBL" id="BGPR01039859">
    <property type="protein sequence ID" value="GBO15910.1"/>
    <property type="molecule type" value="Genomic_DNA"/>
</dbReference>
<feature type="domain" description="Transposase Tc1-like" evidence="2">
    <location>
        <begin position="149"/>
        <end position="210"/>
    </location>
</feature>
<accession>A0A4Y2UWE2</accession>
<organism evidence="3 4">
    <name type="scientific">Araneus ventricosus</name>
    <name type="common">Orbweaver spider</name>
    <name type="synonym">Epeira ventricosa</name>
    <dbReference type="NCBI Taxonomy" id="182803"/>
    <lineage>
        <taxon>Eukaryota</taxon>
        <taxon>Metazoa</taxon>
        <taxon>Ecdysozoa</taxon>
        <taxon>Arthropoda</taxon>
        <taxon>Chelicerata</taxon>
        <taxon>Arachnida</taxon>
        <taxon>Araneae</taxon>
        <taxon>Araneomorphae</taxon>
        <taxon>Entelegynae</taxon>
        <taxon>Araneoidea</taxon>
        <taxon>Araneidae</taxon>
        <taxon>Araneus</taxon>
    </lineage>
</organism>
<sequence length="242" mass="27310">MQDLAQRMDQRNLQTSTIVDRDALSGVVFGALVVHDKRMQSLEYMQYSVQRKAGGSTLQWSVYKGCPRTSESISIVGVMQKRSDLSDVQKGMIIGFRAKGGSISETANFLNFSRAAVVKIYRAWQYGTIQNQRRGTCGAPRPIDGRGERRLRRCVRANRLATVEQLPAQMNQGATKSVSSTTVQRTLLRIGLRSRRLVNAPMLTAVHRQDNTRCHTDRSVCAWFEEHQDEFTVPPGQQTHRI</sequence>
<dbReference type="GO" id="GO:0015074">
    <property type="term" value="P:DNA integration"/>
    <property type="evidence" value="ECO:0007669"/>
    <property type="project" value="InterPro"/>
</dbReference>
<dbReference type="GO" id="GO:0005634">
    <property type="term" value="C:nucleus"/>
    <property type="evidence" value="ECO:0007669"/>
    <property type="project" value="UniProtKB-SubCell"/>
</dbReference>
<comment type="subcellular location">
    <subcellularLocation>
        <location evidence="1">Nucleus</location>
    </subcellularLocation>
</comment>